<reference evidence="9" key="1">
    <citation type="journal article" date="2021" name="PeerJ">
        <title>Extensive microbial diversity within the chicken gut microbiome revealed by metagenomics and culture.</title>
        <authorList>
            <person name="Gilroy R."/>
            <person name="Ravi A."/>
            <person name="Getino M."/>
            <person name="Pursley I."/>
            <person name="Horton D.L."/>
            <person name="Alikhan N.F."/>
            <person name="Baker D."/>
            <person name="Gharbi K."/>
            <person name="Hall N."/>
            <person name="Watson M."/>
            <person name="Adriaenssens E.M."/>
            <person name="Foster-Nyarko E."/>
            <person name="Jarju S."/>
            <person name="Secka A."/>
            <person name="Antonio M."/>
            <person name="Oren A."/>
            <person name="Chaudhuri R.R."/>
            <person name="La Ragione R."/>
            <person name="Hildebrand F."/>
            <person name="Pallen M.J."/>
        </authorList>
    </citation>
    <scope>NUCLEOTIDE SEQUENCE</scope>
    <source>
        <strain evidence="9">1719</strain>
    </source>
</reference>
<sequence length="1007" mass="112476">GNIVQEIIQVKGKVVTASGEAIPNATIIYGDKEASANNQGEFNISFPRATTIIVSAIGYETKQVFIDRSQEINVDLDVQDVDLDEVVVVGYAVQKKSNVSGSVSSVDGSVLNQRPVPNAANLLQGRVTGLQVTQPSGEPGRDDPNLLIRGRGSFGGSTSPLVLIDGVSGSLSAISPDDIENVTVLKDASSAAIYGARAANGVILVTTKSGSKGQTSINYRVNVGKHNPTSLPDFISNSAEYMKMYNQAAERSGISFRYPLADIEKYENSNGDPQYPSFDNLSYYIKPANVQQHNLSVNGGGEKNTYNISAGYLNQDGLIKGYSFKRWNGLLNYKNEVTDFLTVGTVVNGVYKDRLEPPFTGENMALSIYAAGPLYGPFLPDGSGRVVSRAYQNEGRNRNPQEYYAMGTQQHKNYDLNAQIYFDVQPIKNLTWTTKFAVNYTDGYYKMHQQDYDAYLLQDRNEQGEYIASSFGPDILGVTDQYSKTFSPTIYSVLNYQDTFSDAHNFSSLLGYEQVSYRIQSLRGRRSESVYPALDELTGYMPTGETLYFSHPRLPGVIQPSEWALQSLFARVSYNYDEKYFIESNLRYDGTSKVSPEYRWGLFPSFSSAWMASKEEFVQSTLPWLSELKFRASYGILGNQDIGTYLYQNTLDINNVYYSFDNETLDQGAVVNVFKDQSLRWESTGMLDLGIDVSIQNGLLGFSFDWFNKTTFDILANQPVPASLGLGQPTLNDGKLRNKGFEFDVFHNNTLGDFRYSINAQISKVRNELLHIRVPSYGSRIRENGSPYDAHYLYIWDGIFQEEDIDNPDIPFHELNPNPKPGDLKMMDINGDGVVDSKDRQVVAGAYPNFIYSFGLNLGYKNFGLNAFFQGVQGVKNRVESWGVDPFMQGTPPTTEWRDAWTPENRSNAMPAIYVAGYSGVENYKGSTYYLRDASYLRLKNIVLSYDFPETWLNSIRFKGAQVFVSADNLFTITPYKHADPERTSTSGRFAQYPHAKVFNVGASVKF</sequence>
<dbReference type="SUPFAM" id="SSF56935">
    <property type="entry name" value="Porins"/>
    <property type="match status" value="1"/>
</dbReference>
<dbReference type="Pfam" id="PF07715">
    <property type="entry name" value="Plug"/>
    <property type="match status" value="1"/>
</dbReference>
<dbReference type="SUPFAM" id="SSF49464">
    <property type="entry name" value="Carboxypeptidase regulatory domain-like"/>
    <property type="match status" value="1"/>
</dbReference>
<dbReference type="Gene3D" id="2.60.40.1120">
    <property type="entry name" value="Carboxypeptidase-like, regulatory domain"/>
    <property type="match status" value="1"/>
</dbReference>
<dbReference type="InterPro" id="IPR008969">
    <property type="entry name" value="CarboxyPept-like_regulatory"/>
</dbReference>
<keyword evidence="6 7" id="KW-0998">Cell outer membrane</keyword>
<protein>
    <submittedName>
        <fullName evidence="9">TonB-dependent receptor</fullName>
    </submittedName>
</protein>
<evidence type="ECO:0000256" key="4">
    <source>
        <dbReference type="ARBA" id="ARBA00022692"/>
    </source>
</evidence>
<evidence type="ECO:0000256" key="2">
    <source>
        <dbReference type="ARBA" id="ARBA00022448"/>
    </source>
</evidence>
<dbReference type="NCBIfam" id="TIGR04057">
    <property type="entry name" value="SusC_RagA_signa"/>
    <property type="match status" value="1"/>
</dbReference>
<accession>A0A9D2AZ84</accession>
<dbReference type="InterPro" id="IPR039426">
    <property type="entry name" value="TonB-dep_rcpt-like"/>
</dbReference>
<dbReference type="GO" id="GO:0009279">
    <property type="term" value="C:cell outer membrane"/>
    <property type="evidence" value="ECO:0007669"/>
    <property type="project" value="UniProtKB-SubCell"/>
</dbReference>
<reference evidence="9" key="2">
    <citation type="submission" date="2021-04" db="EMBL/GenBank/DDBJ databases">
        <authorList>
            <person name="Gilroy R."/>
        </authorList>
    </citation>
    <scope>NUCLEOTIDE SEQUENCE</scope>
    <source>
        <strain evidence="9">1719</strain>
    </source>
</reference>
<keyword evidence="3 7" id="KW-1134">Transmembrane beta strand</keyword>
<keyword evidence="9" id="KW-0675">Receptor</keyword>
<evidence type="ECO:0000256" key="5">
    <source>
        <dbReference type="ARBA" id="ARBA00023136"/>
    </source>
</evidence>
<evidence type="ECO:0000256" key="1">
    <source>
        <dbReference type="ARBA" id="ARBA00004571"/>
    </source>
</evidence>
<dbReference type="InterPro" id="IPR023996">
    <property type="entry name" value="TonB-dep_OMP_SusC/RagA"/>
</dbReference>
<comment type="caution">
    <text evidence="9">The sequence shown here is derived from an EMBL/GenBank/DDBJ whole genome shotgun (WGS) entry which is preliminary data.</text>
</comment>
<keyword evidence="4 7" id="KW-0812">Transmembrane</keyword>
<dbReference type="InterPro" id="IPR023997">
    <property type="entry name" value="TonB-dep_OMP_SusC/RagA_CS"/>
</dbReference>
<evidence type="ECO:0000259" key="8">
    <source>
        <dbReference type="Pfam" id="PF07715"/>
    </source>
</evidence>
<feature type="non-terminal residue" evidence="9">
    <location>
        <position position="1"/>
    </location>
</feature>
<keyword evidence="5 7" id="KW-0472">Membrane</keyword>
<name>A0A9D2AZ84_9SPHI</name>
<evidence type="ECO:0000313" key="10">
    <source>
        <dbReference type="Proteomes" id="UP000824156"/>
    </source>
</evidence>
<proteinExistence type="inferred from homology"/>
<dbReference type="NCBIfam" id="TIGR04056">
    <property type="entry name" value="OMP_RagA_SusC"/>
    <property type="match status" value="1"/>
</dbReference>
<evidence type="ECO:0000256" key="6">
    <source>
        <dbReference type="ARBA" id="ARBA00023237"/>
    </source>
</evidence>
<dbReference type="Gene3D" id="2.40.170.20">
    <property type="entry name" value="TonB-dependent receptor, beta-barrel domain"/>
    <property type="match status" value="1"/>
</dbReference>
<dbReference type="AlphaFoldDB" id="A0A9D2AZ84"/>
<dbReference type="EMBL" id="DXEZ01000273">
    <property type="protein sequence ID" value="HIX55328.1"/>
    <property type="molecule type" value="Genomic_DNA"/>
</dbReference>
<dbReference type="PROSITE" id="PS52016">
    <property type="entry name" value="TONB_DEPENDENT_REC_3"/>
    <property type="match status" value="1"/>
</dbReference>
<feature type="domain" description="TonB-dependent receptor plug" evidence="8">
    <location>
        <begin position="96"/>
        <end position="202"/>
    </location>
</feature>
<dbReference type="Proteomes" id="UP000824156">
    <property type="component" value="Unassembled WGS sequence"/>
</dbReference>
<dbReference type="FunFam" id="2.170.130.10:FF:000003">
    <property type="entry name" value="SusC/RagA family TonB-linked outer membrane protein"/>
    <property type="match status" value="1"/>
</dbReference>
<dbReference type="InterPro" id="IPR036942">
    <property type="entry name" value="Beta-barrel_TonB_sf"/>
</dbReference>
<organism evidence="9 10">
    <name type="scientific">Candidatus Sphingobacterium stercoripullorum</name>
    <dbReference type="NCBI Taxonomy" id="2838759"/>
    <lineage>
        <taxon>Bacteria</taxon>
        <taxon>Pseudomonadati</taxon>
        <taxon>Bacteroidota</taxon>
        <taxon>Sphingobacteriia</taxon>
        <taxon>Sphingobacteriales</taxon>
        <taxon>Sphingobacteriaceae</taxon>
        <taxon>Sphingobacterium</taxon>
    </lineage>
</organism>
<keyword evidence="2 7" id="KW-0813">Transport</keyword>
<comment type="similarity">
    <text evidence="7">Belongs to the TonB-dependent receptor family.</text>
</comment>
<evidence type="ECO:0000256" key="7">
    <source>
        <dbReference type="PROSITE-ProRule" id="PRU01360"/>
    </source>
</evidence>
<comment type="subcellular location">
    <subcellularLocation>
        <location evidence="1 7">Cell outer membrane</location>
        <topology evidence="1 7">Multi-pass membrane protein</topology>
    </subcellularLocation>
</comment>
<evidence type="ECO:0000313" key="9">
    <source>
        <dbReference type="EMBL" id="HIX55328.1"/>
    </source>
</evidence>
<evidence type="ECO:0000256" key="3">
    <source>
        <dbReference type="ARBA" id="ARBA00022452"/>
    </source>
</evidence>
<gene>
    <name evidence="9" type="ORF">H9853_09890</name>
</gene>
<dbReference type="Gene3D" id="2.170.130.10">
    <property type="entry name" value="TonB-dependent receptor, plug domain"/>
    <property type="match status" value="1"/>
</dbReference>
<dbReference type="Pfam" id="PF13715">
    <property type="entry name" value="CarbopepD_reg_2"/>
    <property type="match status" value="1"/>
</dbReference>
<dbReference type="InterPro" id="IPR012910">
    <property type="entry name" value="Plug_dom"/>
</dbReference>
<dbReference type="InterPro" id="IPR037066">
    <property type="entry name" value="Plug_dom_sf"/>
</dbReference>